<feature type="region of interest" description="Disordered" evidence="4">
    <location>
        <begin position="823"/>
        <end position="852"/>
    </location>
</feature>
<accession>A0A542ZI43</accession>
<feature type="compositionally biased region" description="Low complexity" evidence="4">
    <location>
        <begin position="834"/>
        <end position="845"/>
    </location>
</feature>
<dbReference type="Pfam" id="PF13401">
    <property type="entry name" value="AAA_22"/>
    <property type="match status" value="1"/>
</dbReference>
<dbReference type="SUPFAM" id="SSF46894">
    <property type="entry name" value="C-terminal effector domain of the bipartite response regulators"/>
    <property type="match status" value="1"/>
</dbReference>
<dbReference type="GO" id="GO:0006355">
    <property type="term" value="P:regulation of DNA-templated transcription"/>
    <property type="evidence" value="ECO:0007669"/>
    <property type="project" value="InterPro"/>
</dbReference>
<dbReference type="PANTHER" id="PTHR44688:SF16">
    <property type="entry name" value="DNA-BINDING TRANSCRIPTIONAL ACTIVATOR DEVR_DOSR"/>
    <property type="match status" value="1"/>
</dbReference>
<evidence type="ECO:0000259" key="5">
    <source>
        <dbReference type="PROSITE" id="PS50043"/>
    </source>
</evidence>
<proteinExistence type="predicted"/>
<dbReference type="InterPro" id="IPR027417">
    <property type="entry name" value="P-loop_NTPase"/>
</dbReference>
<dbReference type="SMART" id="SM00382">
    <property type="entry name" value="AAA"/>
    <property type="match status" value="1"/>
</dbReference>
<keyword evidence="7" id="KW-1185">Reference proteome</keyword>
<reference evidence="6 7" key="1">
    <citation type="submission" date="2019-06" db="EMBL/GenBank/DDBJ databases">
        <title>Sequencing the genomes of 1000 actinobacteria strains.</title>
        <authorList>
            <person name="Klenk H.-P."/>
        </authorList>
    </citation>
    <scope>NUCLEOTIDE SEQUENCE [LARGE SCALE GENOMIC DNA]</scope>
    <source>
        <strain evidence="6 7">DSM 18082</strain>
    </source>
</reference>
<dbReference type="InterPro" id="IPR016032">
    <property type="entry name" value="Sig_transdc_resp-reg_C-effctor"/>
</dbReference>
<dbReference type="Gene3D" id="3.40.50.300">
    <property type="entry name" value="P-loop containing nucleotide triphosphate hydrolases"/>
    <property type="match status" value="1"/>
</dbReference>
<feature type="region of interest" description="Disordered" evidence="4">
    <location>
        <begin position="1"/>
        <end position="20"/>
    </location>
</feature>
<protein>
    <submittedName>
        <fullName evidence="6">LuxR family maltose regulon positive regulatory protein</fullName>
    </submittedName>
</protein>
<dbReference type="InterPro" id="IPR049945">
    <property type="entry name" value="AAA_22"/>
</dbReference>
<keyword evidence="3" id="KW-0804">Transcription</keyword>
<dbReference type="PROSITE" id="PS50043">
    <property type="entry name" value="HTH_LUXR_2"/>
    <property type="match status" value="1"/>
</dbReference>
<dbReference type="CDD" id="cd06170">
    <property type="entry name" value="LuxR_C_like"/>
    <property type="match status" value="1"/>
</dbReference>
<dbReference type="Pfam" id="PF25873">
    <property type="entry name" value="WHD_MalT"/>
    <property type="match status" value="1"/>
</dbReference>
<dbReference type="PANTHER" id="PTHR44688">
    <property type="entry name" value="DNA-BINDING TRANSCRIPTIONAL ACTIVATOR DEVR_DOSR"/>
    <property type="match status" value="1"/>
</dbReference>
<evidence type="ECO:0000256" key="1">
    <source>
        <dbReference type="ARBA" id="ARBA00023015"/>
    </source>
</evidence>
<evidence type="ECO:0000256" key="3">
    <source>
        <dbReference type="ARBA" id="ARBA00023163"/>
    </source>
</evidence>
<dbReference type="RefSeq" id="WP_141787974.1">
    <property type="nucleotide sequence ID" value="NZ_BAAAKX010000005.1"/>
</dbReference>
<dbReference type="SUPFAM" id="SSF52540">
    <property type="entry name" value="P-loop containing nucleoside triphosphate hydrolases"/>
    <property type="match status" value="1"/>
</dbReference>
<evidence type="ECO:0000256" key="2">
    <source>
        <dbReference type="ARBA" id="ARBA00023125"/>
    </source>
</evidence>
<name>A0A542ZI43_9MICO</name>
<dbReference type="PRINTS" id="PR00038">
    <property type="entry name" value="HTHLUXR"/>
</dbReference>
<gene>
    <name evidence="6" type="ORF">FB474_1403</name>
</gene>
<dbReference type="Proteomes" id="UP000319514">
    <property type="component" value="Unassembled WGS sequence"/>
</dbReference>
<dbReference type="AlphaFoldDB" id="A0A542ZI43"/>
<evidence type="ECO:0000313" key="7">
    <source>
        <dbReference type="Proteomes" id="UP000319514"/>
    </source>
</evidence>
<comment type="caution">
    <text evidence="6">The sequence shown here is derived from an EMBL/GenBank/DDBJ whole genome shotgun (WGS) entry which is preliminary data.</text>
</comment>
<dbReference type="InterPro" id="IPR059106">
    <property type="entry name" value="WHD_MalT"/>
</dbReference>
<dbReference type="InterPro" id="IPR000792">
    <property type="entry name" value="Tscrpt_reg_LuxR_C"/>
</dbReference>
<dbReference type="EMBL" id="VFOQ01000001">
    <property type="protein sequence ID" value="TQL60028.1"/>
    <property type="molecule type" value="Genomic_DNA"/>
</dbReference>
<dbReference type="Gene3D" id="1.10.10.10">
    <property type="entry name" value="Winged helix-like DNA-binding domain superfamily/Winged helix DNA-binding domain"/>
    <property type="match status" value="1"/>
</dbReference>
<organism evidence="6 7">
    <name type="scientific">Oryzihumus leptocrescens</name>
    <dbReference type="NCBI Taxonomy" id="297536"/>
    <lineage>
        <taxon>Bacteria</taxon>
        <taxon>Bacillati</taxon>
        <taxon>Actinomycetota</taxon>
        <taxon>Actinomycetes</taxon>
        <taxon>Micrococcales</taxon>
        <taxon>Intrasporangiaceae</taxon>
        <taxon>Oryzihumus</taxon>
    </lineage>
</organism>
<dbReference type="GO" id="GO:0003677">
    <property type="term" value="F:DNA binding"/>
    <property type="evidence" value="ECO:0007669"/>
    <property type="project" value="UniProtKB-KW"/>
</dbReference>
<evidence type="ECO:0000313" key="6">
    <source>
        <dbReference type="EMBL" id="TQL60028.1"/>
    </source>
</evidence>
<evidence type="ECO:0000256" key="4">
    <source>
        <dbReference type="SAM" id="MobiDB-lite"/>
    </source>
</evidence>
<dbReference type="InterPro" id="IPR003593">
    <property type="entry name" value="AAA+_ATPase"/>
</dbReference>
<feature type="domain" description="HTH luxR-type" evidence="5">
    <location>
        <begin position="857"/>
        <end position="922"/>
    </location>
</feature>
<dbReference type="InterPro" id="IPR036388">
    <property type="entry name" value="WH-like_DNA-bd_sf"/>
</dbReference>
<dbReference type="OrthoDB" id="134985at2"/>
<keyword evidence="2" id="KW-0238">DNA-binding</keyword>
<dbReference type="SMART" id="SM00421">
    <property type="entry name" value="HTH_LUXR"/>
    <property type="match status" value="1"/>
</dbReference>
<keyword evidence="1" id="KW-0805">Transcription regulation</keyword>
<sequence>MPDQSNTTLARPRPPGAGGVPVRLPAAADFLMLTTMYSPPRLPRRPVLRERLTAQLTEAVRESPLTLVSAPAGSGKTTLAASWLDHPGVPWRVVWLTLSEATGSPEEFWFFVIEALSRAGVDLPHTASLPGLPQDYDALVTQLATDLLNRAEPVVLVLDEVERLSDARVPHQLDLLLRLASVRIRLVLLSRVDPLLPMQRYRLTGMMSQIRMADLAFTREEARELLSGSGIDLTEPMVVALHDRTRGWAAGLQLAALAREHRPDSDPEAGDWLLGAQDANLAEYLTGEILAAQPPHLRDFLLRTSIIDPVCAELAEVLTGDVGAAMSLMTLSHQNILVEAAGDLAGCYHAHPLFRELLRAQLAYESPELLPGLHERAGRWFADAGIVDQALAHLAAAGCWEEVAHLVVRKGLVGDLLRPSLGWPLQRVAGMPAGAPGAEVAVVRAAAALGRGDLPACDDALGAATEQAGEDSHLAVALATTRLAAAASHADAEGASAWADRLEQAWAAVADGEEPAPMPADLRARLLSTRGLAQLHCGDLTAATATLGRAVGACVEGGLGADHVANLGRRALAEAVLGHLKHARELVDTTDRLLEEQSVAEESGGPAALAVAAAWVQVEAGAAEAALSLLPPSSESAEPLERVVLQVLGVVVRSRALRALGRPEEVTDLPDLEDVPSGWLGDLLAQERVASLLAAADPAAAQREAADSSSGVRGVVLRTKAALAAGVGSSVTGLDPASVEHADELPVDLQVEAWLVQAQARLADGSRDQAVAAVRRAVRRARSEGLRRPFREAPPEVRRLWAAQGTVADAARWLAEGAVPARPVANRSAGPGTPRSVPARAPAPAQRRRLASDTAEEPIIVEALSARETEVLRHLADLLTTEEVAEAMFVSVNTVKSHIRSILRKLSVARRNEAIRRARELNVI</sequence>
<dbReference type="Pfam" id="PF00196">
    <property type="entry name" value="GerE"/>
    <property type="match status" value="1"/>
</dbReference>